<keyword evidence="7" id="KW-0175">Coiled coil</keyword>
<name>A0A162F557_9BACI</name>
<dbReference type="InterPro" id="IPR023058">
    <property type="entry name" value="PPIase_PpiC_CS"/>
</dbReference>
<evidence type="ECO:0000256" key="3">
    <source>
        <dbReference type="ARBA" id="ARBA00022729"/>
    </source>
</evidence>
<evidence type="ECO:0000259" key="8">
    <source>
        <dbReference type="PROSITE" id="PS50198"/>
    </source>
</evidence>
<accession>A0A162F557</accession>
<dbReference type="RefSeq" id="WP_061947075.1">
    <property type="nucleotide sequence ID" value="NZ_LTAO01000001.1"/>
</dbReference>
<dbReference type="AlphaFoldDB" id="A0A162F557"/>
<evidence type="ECO:0000256" key="6">
    <source>
        <dbReference type="PROSITE-ProRule" id="PRU00278"/>
    </source>
</evidence>
<protein>
    <recommendedName>
        <fullName evidence="2">peptidylprolyl isomerase</fullName>
        <ecNumber evidence="2">5.2.1.8</ecNumber>
    </recommendedName>
</protein>
<feature type="coiled-coil region" evidence="7">
    <location>
        <begin position="238"/>
        <end position="265"/>
    </location>
</feature>
<feature type="domain" description="PpiC" evidence="8">
    <location>
        <begin position="153"/>
        <end position="243"/>
    </location>
</feature>
<keyword evidence="5 6" id="KW-0413">Isomerase</keyword>
<keyword evidence="3" id="KW-0732">Signal</keyword>
<keyword evidence="10" id="KW-1185">Reference proteome</keyword>
<keyword evidence="4 6" id="KW-0697">Rotamase</keyword>
<organism evidence="9 10">
    <name type="scientific">Alkalihalobacillus trypoxylicola</name>
    <dbReference type="NCBI Taxonomy" id="519424"/>
    <lineage>
        <taxon>Bacteria</taxon>
        <taxon>Bacillati</taxon>
        <taxon>Bacillota</taxon>
        <taxon>Bacilli</taxon>
        <taxon>Bacillales</taxon>
        <taxon>Bacillaceae</taxon>
        <taxon>Alkalihalobacillus</taxon>
    </lineage>
</organism>
<dbReference type="OrthoDB" id="14196at2"/>
<reference evidence="9" key="1">
    <citation type="submission" date="2016-02" db="EMBL/GenBank/DDBJ databases">
        <title>Genome sequence of Bacillus trypoxylicola KCTC 13244(T).</title>
        <authorList>
            <person name="Jeong H."/>
            <person name="Park S.-H."/>
            <person name="Choi S.-K."/>
        </authorList>
    </citation>
    <scope>NUCLEOTIDE SEQUENCE [LARGE SCALE GENOMIC DNA]</scope>
    <source>
        <strain evidence="9">KCTC 13244</strain>
    </source>
</reference>
<dbReference type="STRING" id="519424.AZF04_00320"/>
<dbReference type="PROSITE" id="PS50198">
    <property type="entry name" value="PPIC_PPIASE_2"/>
    <property type="match status" value="1"/>
</dbReference>
<dbReference type="PROSITE" id="PS01096">
    <property type="entry name" value="PPIC_PPIASE_1"/>
    <property type="match status" value="1"/>
</dbReference>
<proteinExistence type="predicted"/>
<dbReference type="GO" id="GO:0003755">
    <property type="term" value="F:peptidyl-prolyl cis-trans isomerase activity"/>
    <property type="evidence" value="ECO:0007669"/>
    <property type="project" value="UniProtKB-KW"/>
</dbReference>
<gene>
    <name evidence="9" type="ORF">AZF04_00320</name>
</gene>
<dbReference type="InterPro" id="IPR046357">
    <property type="entry name" value="PPIase_dom_sf"/>
</dbReference>
<sequence length="288" mass="32384">MKKNVIYGLSIAVVLIGAILLGITVSGSPNVMASINGEKIKEEDVQNLVMDQYGTEGLETLVTNKVIELEAEKQGVTVSDEEINEEKQRYFDLYGGEEAFEEMLALNGVLMEDIENDITQYLLSRKMIEPSIEITDEDIQAHFDSNKEQYNQQEQVEASHILVGSEEEAEEVIEKLNDGEAFSELAAEYSTDESNKDNGGELGFFGRGEMVEAFDAAVFEMDIDEISDPIETDFGFHVVQVTDKLEAEEAVLEDHKEEVESALLDQKIQAQYNSWLSSVKEEYDIQYF</sequence>
<dbReference type="InterPro" id="IPR050245">
    <property type="entry name" value="PrsA_foldase"/>
</dbReference>
<dbReference type="Proteomes" id="UP000075806">
    <property type="component" value="Unassembled WGS sequence"/>
</dbReference>
<evidence type="ECO:0000256" key="1">
    <source>
        <dbReference type="ARBA" id="ARBA00000971"/>
    </source>
</evidence>
<evidence type="ECO:0000313" key="9">
    <source>
        <dbReference type="EMBL" id="KYG34815.1"/>
    </source>
</evidence>
<dbReference type="Gene3D" id="1.10.4030.10">
    <property type="entry name" value="Porin chaperone SurA, peptide-binding domain"/>
    <property type="match status" value="1"/>
</dbReference>
<evidence type="ECO:0000256" key="5">
    <source>
        <dbReference type="ARBA" id="ARBA00023235"/>
    </source>
</evidence>
<dbReference type="PANTHER" id="PTHR47245">
    <property type="entry name" value="PEPTIDYLPROLYL ISOMERASE"/>
    <property type="match status" value="1"/>
</dbReference>
<evidence type="ECO:0000256" key="2">
    <source>
        <dbReference type="ARBA" id="ARBA00013194"/>
    </source>
</evidence>
<comment type="catalytic activity">
    <reaction evidence="1">
        <text>[protein]-peptidylproline (omega=180) = [protein]-peptidylproline (omega=0)</text>
        <dbReference type="Rhea" id="RHEA:16237"/>
        <dbReference type="Rhea" id="RHEA-COMP:10747"/>
        <dbReference type="Rhea" id="RHEA-COMP:10748"/>
        <dbReference type="ChEBI" id="CHEBI:83833"/>
        <dbReference type="ChEBI" id="CHEBI:83834"/>
        <dbReference type="EC" id="5.2.1.8"/>
    </reaction>
</comment>
<dbReference type="Gene3D" id="3.10.50.40">
    <property type="match status" value="1"/>
</dbReference>
<dbReference type="SUPFAM" id="SSF109998">
    <property type="entry name" value="Triger factor/SurA peptide-binding domain-like"/>
    <property type="match status" value="1"/>
</dbReference>
<dbReference type="SUPFAM" id="SSF54534">
    <property type="entry name" value="FKBP-like"/>
    <property type="match status" value="1"/>
</dbReference>
<evidence type="ECO:0000256" key="4">
    <source>
        <dbReference type="ARBA" id="ARBA00023110"/>
    </source>
</evidence>
<dbReference type="PANTHER" id="PTHR47245:SF1">
    <property type="entry name" value="FOLDASE PROTEIN PRSA"/>
    <property type="match status" value="1"/>
</dbReference>
<dbReference type="InterPro" id="IPR027304">
    <property type="entry name" value="Trigger_fact/SurA_dom_sf"/>
</dbReference>
<comment type="caution">
    <text evidence="9">The sequence shown here is derived from an EMBL/GenBank/DDBJ whole genome shotgun (WGS) entry which is preliminary data.</text>
</comment>
<evidence type="ECO:0000313" key="10">
    <source>
        <dbReference type="Proteomes" id="UP000075806"/>
    </source>
</evidence>
<dbReference type="EC" id="5.2.1.8" evidence="2"/>
<dbReference type="EMBL" id="LTAO01000001">
    <property type="protein sequence ID" value="KYG34815.1"/>
    <property type="molecule type" value="Genomic_DNA"/>
</dbReference>
<evidence type="ECO:0000256" key="7">
    <source>
        <dbReference type="SAM" id="Coils"/>
    </source>
</evidence>
<dbReference type="InterPro" id="IPR000297">
    <property type="entry name" value="PPIase_PpiC"/>
</dbReference>
<dbReference type="Pfam" id="PF13624">
    <property type="entry name" value="SurA_N_3"/>
    <property type="match status" value="1"/>
</dbReference>
<dbReference type="Pfam" id="PF13616">
    <property type="entry name" value="Rotamase_3"/>
    <property type="match status" value="1"/>
</dbReference>